<proteinExistence type="predicted"/>
<dbReference type="Proteomes" id="UP000789525">
    <property type="component" value="Unassembled WGS sequence"/>
</dbReference>
<sequence length="49" mass="5118">TKATDPAADAPLQLAQATTLPRIASGLQISRCKSTMVTLLDSPEFPAYG</sequence>
<name>A0ACA9R8E3_9GLOM</name>
<feature type="non-terminal residue" evidence="1">
    <location>
        <position position="1"/>
    </location>
</feature>
<comment type="caution">
    <text evidence="1">The sequence shown here is derived from an EMBL/GenBank/DDBJ whole genome shotgun (WGS) entry which is preliminary data.</text>
</comment>
<accession>A0ACA9R8E3</accession>
<feature type="non-terminal residue" evidence="1">
    <location>
        <position position="49"/>
    </location>
</feature>
<dbReference type="EMBL" id="CAJVPT010072511">
    <property type="protein sequence ID" value="CAG8781884.1"/>
    <property type="molecule type" value="Genomic_DNA"/>
</dbReference>
<organism evidence="1 2">
    <name type="scientific">Acaulospora colombiana</name>
    <dbReference type="NCBI Taxonomy" id="27376"/>
    <lineage>
        <taxon>Eukaryota</taxon>
        <taxon>Fungi</taxon>
        <taxon>Fungi incertae sedis</taxon>
        <taxon>Mucoromycota</taxon>
        <taxon>Glomeromycotina</taxon>
        <taxon>Glomeromycetes</taxon>
        <taxon>Diversisporales</taxon>
        <taxon>Acaulosporaceae</taxon>
        <taxon>Acaulospora</taxon>
    </lineage>
</organism>
<evidence type="ECO:0000313" key="2">
    <source>
        <dbReference type="Proteomes" id="UP000789525"/>
    </source>
</evidence>
<reference evidence="1" key="1">
    <citation type="submission" date="2021-06" db="EMBL/GenBank/DDBJ databases">
        <authorList>
            <person name="Kallberg Y."/>
            <person name="Tangrot J."/>
            <person name="Rosling A."/>
        </authorList>
    </citation>
    <scope>NUCLEOTIDE SEQUENCE</scope>
    <source>
        <strain evidence="1">CL356</strain>
    </source>
</reference>
<keyword evidence="2" id="KW-1185">Reference proteome</keyword>
<protein>
    <submittedName>
        <fullName evidence="1">154_t:CDS:1</fullName>
    </submittedName>
</protein>
<gene>
    <name evidence="1" type="ORF">ACOLOM_LOCUS14355</name>
</gene>
<evidence type="ECO:0000313" key="1">
    <source>
        <dbReference type="EMBL" id="CAG8781884.1"/>
    </source>
</evidence>